<name>A0AAY5ETD0_ELEEL</name>
<dbReference type="AlphaFoldDB" id="A0AAY5ETD0"/>
<dbReference type="Gene3D" id="2.60.40.10">
    <property type="entry name" value="Immunoglobulins"/>
    <property type="match status" value="2"/>
</dbReference>
<evidence type="ECO:0000313" key="9">
    <source>
        <dbReference type="Proteomes" id="UP000314983"/>
    </source>
</evidence>
<keyword evidence="3" id="KW-0675">Receptor</keyword>
<reference evidence="8 9" key="1">
    <citation type="submission" date="2020-05" db="EMBL/GenBank/DDBJ databases">
        <title>Electrophorus electricus (electric eel) genome, fEleEle1, primary haplotype.</title>
        <authorList>
            <person name="Myers G."/>
            <person name="Meyer A."/>
            <person name="Fedrigo O."/>
            <person name="Formenti G."/>
            <person name="Rhie A."/>
            <person name="Tracey A."/>
            <person name="Sims Y."/>
            <person name="Jarvis E.D."/>
        </authorList>
    </citation>
    <scope>NUCLEOTIDE SEQUENCE [LARGE SCALE GENOMIC DNA]</scope>
</reference>
<dbReference type="SMART" id="SM00409">
    <property type="entry name" value="IG"/>
    <property type="match status" value="1"/>
</dbReference>
<accession>A0AAY5ETD0</accession>
<sequence>LLSWIVAFFGYFCLGCDYIEQSEELMTASEGDAAVLKCEYNTEDQSPCLLWYKQQRNGFPKFVLMNLTFRQGHTELEIKAKFSENLDSKSSSVPLRIQKLHVIDSAVYYCALIVSGTNYALQWYVQYSRSRPEFIDYIFLSQIDKDSVLPGMPVNLDKNQSRVDLLISFATISNSAMYYCALAPTVTGNPAMLYKKPPTMKSCISREVTSHLKNKSHRL</sequence>
<dbReference type="InterPro" id="IPR013106">
    <property type="entry name" value="Ig_V-set"/>
</dbReference>
<feature type="chain" id="PRO_5044323563" description="Ig-like domain-containing protein" evidence="6">
    <location>
        <begin position="16"/>
        <end position="219"/>
    </location>
</feature>
<dbReference type="PANTHER" id="PTHR19367:SF18">
    <property type="entry name" value="T CELL RECEPTOR ALPHA VARIABLE 16"/>
    <property type="match status" value="1"/>
</dbReference>
<keyword evidence="5" id="KW-1279">T cell receptor</keyword>
<protein>
    <recommendedName>
        <fullName evidence="7">Ig-like domain-containing protein</fullName>
    </recommendedName>
</protein>
<feature type="signal peptide" evidence="6">
    <location>
        <begin position="1"/>
        <end position="15"/>
    </location>
</feature>
<dbReference type="SMART" id="SM00406">
    <property type="entry name" value="IGv"/>
    <property type="match status" value="1"/>
</dbReference>
<dbReference type="PANTHER" id="PTHR19367">
    <property type="entry name" value="T-CELL RECEPTOR ALPHA CHAIN V REGION"/>
    <property type="match status" value="1"/>
</dbReference>
<dbReference type="PROSITE" id="PS50835">
    <property type="entry name" value="IG_LIKE"/>
    <property type="match status" value="1"/>
</dbReference>
<dbReference type="SUPFAM" id="SSF48726">
    <property type="entry name" value="Immunoglobulin"/>
    <property type="match status" value="2"/>
</dbReference>
<evidence type="ECO:0000256" key="4">
    <source>
        <dbReference type="ARBA" id="ARBA00023319"/>
    </source>
</evidence>
<dbReference type="Proteomes" id="UP000314983">
    <property type="component" value="Chromosome 18"/>
</dbReference>
<evidence type="ECO:0000256" key="3">
    <source>
        <dbReference type="ARBA" id="ARBA00023170"/>
    </source>
</evidence>
<keyword evidence="4" id="KW-0393">Immunoglobulin domain</keyword>
<dbReference type="GO" id="GO:0042101">
    <property type="term" value="C:T cell receptor complex"/>
    <property type="evidence" value="ECO:0007669"/>
    <property type="project" value="UniProtKB-KW"/>
</dbReference>
<evidence type="ECO:0000256" key="5">
    <source>
        <dbReference type="ARBA" id="ARBA00043266"/>
    </source>
</evidence>
<dbReference type="InterPro" id="IPR013783">
    <property type="entry name" value="Ig-like_fold"/>
</dbReference>
<evidence type="ECO:0000256" key="6">
    <source>
        <dbReference type="SAM" id="SignalP"/>
    </source>
</evidence>
<dbReference type="GO" id="GO:0002250">
    <property type="term" value="P:adaptive immune response"/>
    <property type="evidence" value="ECO:0007669"/>
    <property type="project" value="UniProtKB-KW"/>
</dbReference>
<evidence type="ECO:0000313" key="8">
    <source>
        <dbReference type="Ensembl" id="ENSEEEP00000060133.1"/>
    </source>
</evidence>
<dbReference type="Pfam" id="PF07686">
    <property type="entry name" value="V-set"/>
    <property type="match status" value="1"/>
</dbReference>
<evidence type="ECO:0000256" key="1">
    <source>
        <dbReference type="ARBA" id="ARBA00022729"/>
    </source>
</evidence>
<dbReference type="InterPro" id="IPR036179">
    <property type="entry name" value="Ig-like_dom_sf"/>
</dbReference>
<evidence type="ECO:0000259" key="7">
    <source>
        <dbReference type="PROSITE" id="PS50835"/>
    </source>
</evidence>
<proteinExistence type="predicted"/>
<dbReference type="InterPro" id="IPR007110">
    <property type="entry name" value="Ig-like_dom"/>
</dbReference>
<reference evidence="8" key="2">
    <citation type="submission" date="2025-08" db="UniProtKB">
        <authorList>
            <consortium name="Ensembl"/>
        </authorList>
    </citation>
    <scope>IDENTIFICATION</scope>
</reference>
<reference evidence="8" key="3">
    <citation type="submission" date="2025-09" db="UniProtKB">
        <authorList>
            <consortium name="Ensembl"/>
        </authorList>
    </citation>
    <scope>IDENTIFICATION</scope>
</reference>
<dbReference type="GeneTree" id="ENSGT01030000234557"/>
<keyword evidence="1 6" id="KW-0732">Signal</keyword>
<dbReference type="Ensembl" id="ENSEEET00000065101.1">
    <property type="protein sequence ID" value="ENSEEEP00000060133.1"/>
    <property type="gene ID" value="ENSEEEG00000025212.1"/>
</dbReference>
<keyword evidence="9" id="KW-1185">Reference proteome</keyword>
<organism evidence="8 9">
    <name type="scientific">Electrophorus electricus</name>
    <name type="common">Electric eel</name>
    <name type="synonym">Gymnotus electricus</name>
    <dbReference type="NCBI Taxonomy" id="8005"/>
    <lineage>
        <taxon>Eukaryota</taxon>
        <taxon>Metazoa</taxon>
        <taxon>Chordata</taxon>
        <taxon>Craniata</taxon>
        <taxon>Vertebrata</taxon>
        <taxon>Euteleostomi</taxon>
        <taxon>Actinopterygii</taxon>
        <taxon>Neopterygii</taxon>
        <taxon>Teleostei</taxon>
        <taxon>Ostariophysi</taxon>
        <taxon>Gymnotiformes</taxon>
        <taxon>Gymnotoidei</taxon>
        <taxon>Gymnotidae</taxon>
        <taxon>Electrophorus</taxon>
    </lineage>
</organism>
<feature type="domain" description="Ig-like" evidence="7">
    <location>
        <begin position="17"/>
        <end position="110"/>
    </location>
</feature>
<dbReference type="InterPro" id="IPR003599">
    <property type="entry name" value="Ig_sub"/>
</dbReference>
<evidence type="ECO:0000256" key="2">
    <source>
        <dbReference type="ARBA" id="ARBA00023130"/>
    </source>
</evidence>
<keyword evidence="5" id="KW-0391">Immunity</keyword>
<dbReference type="InterPro" id="IPR051287">
    <property type="entry name" value="TCR_variable_region"/>
</dbReference>
<keyword evidence="2" id="KW-1064">Adaptive immunity</keyword>